<dbReference type="InterPro" id="IPR036412">
    <property type="entry name" value="HAD-like_sf"/>
</dbReference>
<dbReference type="NCBIfam" id="TIGR01549">
    <property type="entry name" value="HAD-SF-IA-v1"/>
    <property type="match status" value="1"/>
</dbReference>
<keyword evidence="3" id="KW-1185">Reference proteome</keyword>
<dbReference type="SFLD" id="SFLDS00003">
    <property type="entry name" value="Haloacid_Dehalogenase"/>
    <property type="match status" value="1"/>
</dbReference>
<dbReference type="EMBL" id="JAUSSU010000010">
    <property type="protein sequence ID" value="MDQ0115433.1"/>
    <property type="molecule type" value="Genomic_DNA"/>
</dbReference>
<evidence type="ECO:0000256" key="1">
    <source>
        <dbReference type="ARBA" id="ARBA00022801"/>
    </source>
</evidence>
<dbReference type="Proteomes" id="UP001229346">
    <property type="component" value="Unassembled WGS sequence"/>
</dbReference>
<dbReference type="NCBIfam" id="TIGR01509">
    <property type="entry name" value="HAD-SF-IA-v3"/>
    <property type="match status" value="1"/>
</dbReference>
<dbReference type="SUPFAM" id="SSF56784">
    <property type="entry name" value="HAD-like"/>
    <property type="match status" value="1"/>
</dbReference>
<dbReference type="PANTHER" id="PTHR43316">
    <property type="entry name" value="HYDROLASE, HALOACID DELAHOGENASE-RELATED"/>
    <property type="match status" value="1"/>
</dbReference>
<dbReference type="InterPro" id="IPR051540">
    <property type="entry name" value="S-2-haloacid_dehalogenase"/>
</dbReference>
<name>A0ABT9U8V2_PAEHA</name>
<dbReference type="SFLD" id="SFLDG01129">
    <property type="entry name" value="C1.5:_HAD__Beta-PGM__Phosphata"/>
    <property type="match status" value="1"/>
</dbReference>
<dbReference type="InterPro" id="IPR006439">
    <property type="entry name" value="HAD-SF_hydro_IA"/>
</dbReference>
<organism evidence="2 3">
    <name type="scientific">Paenibacillus harenae</name>
    <dbReference type="NCBI Taxonomy" id="306543"/>
    <lineage>
        <taxon>Bacteria</taxon>
        <taxon>Bacillati</taxon>
        <taxon>Bacillota</taxon>
        <taxon>Bacilli</taxon>
        <taxon>Bacillales</taxon>
        <taxon>Paenibacillaceae</taxon>
        <taxon>Paenibacillus</taxon>
    </lineage>
</organism>
<evidence type="ECO:0000313" key="2">
    <source>
        <dbReference type="EMBL" id="MDQ0115433.1"/>
    </source>
</evidence>
<accession>A0ABT9U8V2</accession>
<dbReference type="Pfam" id="PF00702">
    <property type="entry name" value="Hydrolase"/>
    <property type="match status" value="1"/>
</dbReference>
<dbReference type="RefSeq" id="WP_307207053.1">
    <property type="nucleotide sequence ID" value="NZ_JAUSSU010000010.1"/>
</dbReference>
<dbReference type="GO" id="GO:0016787">
    <property type="term" value="F:hydrolase activity"/>
    <property type="evidence" value="ECO:0007669"/>
    <property type="project" value="UniProtKB-KW"/>
</dbReference>
<evidence type="ECO:0000313" key="3">
    <source>
        <dbReference type="Proteomes" id="UP001229346"/>
    </source>
</evidence>
<protein>
    <submittedName>
        <fullName evidence="2">Hydrolase of the HAD superfamily</fullName>
    </submittedName>
</protein>
<dbReference type="Gene3D" id="3.40.50.1000">
    <property type="entry name" value="HAD superfamily/HAD-like"/>
    <property type="match status" value="1"/>
</dbReference>
<gene>
    <name evidence="2" type="ORF">J2T15_004891</name>
</gene>
<dbReference type="InterPro" id="IPR023214">
    <property type="entry name" value="HAD_sf"/>
</dbReference>
<reference evidence="2 3" key="1">
    <citation type="submission" date="2023-07" db="EMBL/GenBank/DDBJ databases">
        <title>Sorghum-associated microbial communities from plants grown in Nebraska, USA.</title>
        <authorList>
            <person name="Schachtman D."/>
        </authorList>
    </citation>
    <scope>NUCLEOTIDE SEQUENCE [LARGE SCALE GENOMIC DNA]</scope>
    <source>
        <strain evidence="2 3">CC482</strain>
    </source>
</reference>
<dbReference type="PRINTS" id="PR00413">
    <property type="entry name" value="HADHALOGNASE"/>
</dbReference>
<keyword evidence="1 2" id="KW-0378">Hydrolase</keyword>
<sequence>MLTKAVIFDLFETLITEFDNGMRASKRNYNYMELLGLSNEQFKKEWASRQHKRMTGEFPHYHSVIEDVMKQCALEYNEEAVDYLYAERVKEKRFPLERIRPDIVEVLEQIRASGIKLGLISNCTEEEVHYWRASRLAAFFDEVIFSFEVGLAKPDERIYRLCSERLGVKPEHTIFVGDGGSSELEGASKAGMRPVHAYWFNTYIQSEFRKLNDPKDLLTLL</sequence>
<comment type="caution">
    <text evidence="2">The sequence shown here is derived from an EMBL/GenBank/DDBJ whole genome shotgun (WGS) entry which is preliminary data.</text>
</comment>
<proteinExistence type="predicted"/>